<dbReference type="GeneID" id="301322659"/>
<dbReference type="EMBL" id="JAHOEF010000027">
    <property type="protein sequence ID" value="MBV3382703.1"/>
    <property type="molecule type" value="Genomic_DNA"/>
</dbReference>
<gene>
    <name evidence="1" type="ORF">KSV97_05600</name>
    <name evidence="2" type="ORF">KSW06_02505</name>
</gene>
<sequence length="79" mass="8886">MIKEDILIKNTTREQREQIVNDALGIVDGLCDGCSQGIISMYDAYIDGLKELDEINREFNAHYEVDDKRGGNRGGCSMM</sequence>
<evidence type="ECO:0000313" key="4">
    <source>
        <dbReference type="Proteomes" id="UP001197492"/>
    </source>
</evidence>
<protein>
    <submittedName>
        <fullName evidence="1">Purine biosynthesis protein PurH</fullName>
    </submittedName>
</protein>
<evidence type="ECO:0000313" key="2">
    <source>
        <dbReference type="EMBL" id="MBV3392136.1"/>
    </source>
</evidence>
<accession>A0AAW4MVG7</accession>
<keyword evidence="4" id="KW-1185">Reference proteome</keyword>
<reference evidence="1 4" key="1">
    <citation type="submission" date="2021-06" db="EMBL/GenBank/DDBJ databases">
        <title>Collection of gut derived symbiotic bacterial strains cultured from healthy donors.</title>
        <authorList>
            <person name="Lin H."/>
            <person name="Littmann E."/>
            <person name="Pamer E.G."/>
        </authorList>
    </citation>
    <scope>NUCLEOTIDE SEQUENCE</scope>
    <source>
        <strain evidence="2 4">MSK.21.70</strain>
        <strain evidence="1">MSK.21.82</strain>
    </source>
</reference>
<comment type="caution">
    <text evidence="1">The sequence shown here is derived from an EMBL/GenBank/DDBJ whole genome shotgun (WGS) entry which is preliminary data.</text>
</comment>
<organism evidence="1 3">
    <name type="scientific">Catenibacterium mitsuokai</name>
    <dbReference type="NCBI Taxonomy" id="100886"/>
    <lineage>
        <taxon>Bacteria</taxon>
        <taxon>Bacillati</taxon>
        <taxon>Bacillota</taxon>
        <taxon>Erysipelotrichia</taxon>
        <taxon>Erysipelotrichales</taxon>
        <taxon>Coprobacillaceae</taxon>
        <taxon>Catenibacterium</taxon>
    </lineage>
</organism>
<evidence type="ECO:0000313" key="1">
    <source>
        <dbReference type="EMBL" id="MBV3382703.1"/>
    </source>
</evidence>
<name>A0AAW4MVG7_9FIRM</name>
<dbReference type="RefSeq" id="WP_006505362.1">
    <property type="nucleotide sequence ID" value="NZ_CAXVKV010000021.1"/>
</dbReference>
<dbReference type="EMBL" id="JAHOEL010000010">
    <property type="protein sequence ID" value="MBV3392136.1"/>
    <property type="molecule type" value="Genomic_DNA"/>
</dbReference>
<dbReference type="AlphaFoldDB" id="A0AAW4MVG7"/>
<dbReference type="Proteomes" id="UP001196408">
    <property type="component" value="Unassembled WGS sequence"/>
</dbReference>
<dbReference type="Proteomes" id="UP001197492">
    <property type="component" value="Unassembled WGS sequence"/>
</dbReference>
<proteinExistence type="predicted"/>
<evidence type="ECO:0000313" key="3">
    <source>
        <dbReference type="Proteomes" id="UP001196408"/>
    </source>
</evidence>